<dbReference type="Proteomes" id="UP000288805">
    <property type="component" value="Unassembled WGS sequence"/>
</dbReference>
<evidence type="ECO:0000256" key="1">
    <source>
        <dbReference type="SAM" id="MobiDB-lite"/>
    </source>
</evidence>
<evidence type="ECO:0000313" key="2">
    <source>
        <dbReference type="EMBL" id="RVW72307.1"/>
    </source>
</evidence>
<evidence type="ECO:0000313" key="3">
    <source>
        <dbReference type="Proteomes" id="UP000288805"/>
    </source>
</evidence>
<proteinExistence type="predicted"/>
<dbReference type="EMBL" id="QGNW01000417">
    <property type="protein sequence ID" value="RVW72307.1"/>
    <property type="molecule type" value="Genomic_DNA"/>
</dbReference>
<organism evidence="2 3">
    <name type="scientific">Vitis vinifera</name>
    <name type="common">Grape</name>
    <dbReference type="NCBI Taxonomy" id="29760"/>
    <lineage>
        <taxon>Eukaryota</taxon>
        <taxon>Viridiplantae</taxon>
        <taxon>Streptophyta</taxon>
        <taxon>Embryophyta</taxon>
        <taxon>Tracheophyta</taxon>
        <taxon>Spermatophyta</taxon>
        <taxon>Magnoliopsida</taxon>
        <taxon>eudicotyledons</taxon>
        <taxon>Gunneridae</taxon>
        <taxon>Pentapetalae</taxon>
        <taxon>rosids</taxon>
        <taxon>Vitales</taxon>
        <taxon>Vitaceae</taxon>
        <taxon>Viteae</taxon>
        <taxon>Vitis</taxon>
    </lineage>
</organism>
<name>A0A438GJF0_VITVI</name>
<feature type="compositionally biased region" description="Polar residues" evidence="1">
    <location>
        <begin position="48"/>
        <end position="59"/>
    </location>
</feature>
<feature type="region of interest" description="Disordered" evidence="1">
    <location>
        <begin position="98"/>
        <end position="119"/>
    </location>
</feature>
<dbReference type="AlphaFoldDB" id="A0A438GJF0"/>
<comment type="caution">
    <text evidence="2">The sequence shown here is derived from an EMBL/GenBank/DDBJ whole genome shotgun (WGS) entry which is preliminary data.</text>
</comment>
<reference evidence="2 3" key="1">
    <citation type="journal article" date="2018" name="PLoS Genet.">
        <title>Population sequencing reveals clonal diversity and ancestral inbreeding in the grapevine cultivar Chardonnay.</title>
        <authorList>
            <person name="Roach M.J."/>
            <person name="Johnson D.L."/>
            <person name="Bohlmann J."/>
            <person name="van Vuuren H.J."/>
            <person name="Jones S.J."/>
            <person name="Pretorius I.S."/>
            <person name="Schmidt S.A."/>
            <person name="Borneman A.R."/>
        </authorList>
    </citation>
    <scope>NUCLEOTIDE SEQUENCE [LARGE SCALE GENOMIC DNA]</scope>
    <source>
        <strain evidence="3">cv. Chardonnay</strain>
        <tissue evidence="2">Leaf</tissue>
    </source>
</reference>
<accession>A0A438GJF0</accession>
<gene>
    <name evidence="2" type="ORF">CK203_055472</name>
</gene>
<feature type="region of interest" description="Disordered" evidence="1">
    <location>
        <begin position="1"/>
        <end position="76"/>
    </location>
</feature>
<protein>
    <submittedName>
        <fullName evidence="2">Uncharacterized protein</fullName>
    </submittedName>
</protein>
<sequence>MASTNDDEEEESESESDEDSMEEEFTNENANMCFMALEEHEDEVEPQLNRSRSGSTPNSIGRGPGQPPAQPVDGCKKPFLSSRMVVQLVKVEPQPVDPYLNRLRSGQGAVEVQRSPAKD</sequence>
<feature type="compositionally biased region" description="Acidic residues" evidence="1">
    <location>
        <begin position="1"/>
        <end position="26"/>
    </location>
</feature>